<reference evidence="3" key="1">
    <citation type="journal article" date="2019" name="Int. J. Syst. Evol. Microbiol.">
        <title>The Global Catalogue of Microorganisms (GCM) 10K type strain sequencing project: providing services to taxonomists for standard genome sequencing and annotation.</title>
        <authorList>
            <consortium name="The Broad Institute Genomics Platform"/>
            <consortium name="The Broad Institute Genome Sequencing Center for Infectious Disease"/>
            <person name="Wu L."/>
            <person name="Ma J."/>
        </authorList>
    </citation>
    <scope>NUCLEOTIDE SEQUENCE [LARGE SCALE GENOMIC DNA]</scope>
    <source>
        <strain evidence="3">LMG 29247</strain>
    </source>
</reference>
<dbReference type="Proteomes" id="UP001597304">
    <property type="component" value="Unassembled WGS sequence"/>
</dbReference>
<dbReference type="RefSeq" id="WP_377615087.1">
    <property type="nucleotide sequence ID" value="NZ_JBHUEJ010000035.1"/>
</dbReference>
<name>A0ABW4KUW6_9BURK</name>
<gene>
    <name evidence="2" type="ORF">ACFSF0_14750</name>
</gene>
<evidence type="ECO:0000256" key="1">
    <source>
        <dbReference type="SAM" id="MobiDB-lite"/>
    </source>
</evidence>
<dbReference type="EMBL" id="JBHUEJ010000035">
    <property type="protein sequence ID" value="MFD1711872.1"/>
    <property type="molecule type" value="Genomic_DNA"/>
</dbReference>
<evidence type="ECO:0000313" key="3">
    <source>
        <dbReference type="Proteomes" id="UP001597304"/>
    </source>
</evidence>
<evidence type="ECO:0000313" key="2">
    <source>
        <dbReference type="EMBL" id="MFD1711872.1"/>
    </source>
</evidence>
<protein>
    <submittedName>
        <fullName evidence="2">Uncharacterized protein</fullName>
    </submittedName>
</protein>
<comment type="caution">
    <text evidence="2">The sequence shown here is derived from an EMBL/GenBank/DDBJ whole genome shotgun (WGS) entry which is preliminary data.</text>
</comment>
<keyword evidence="3" id="KW-1185">Reference proteome</keyword>
<feature type="region of interest" description="Disordered" evidence="1">
    <location>
        <begin position="95"/>
        <end position="140"/>
    </location>
</feature>
<organism evidence="2 3">
    <name type="scientific">Ottowia flava</name>
    <dbReference type="NCBI Taxonomy" id="2675430"/>
    <lineage>
        <taxon>Bacteria</taxon>
        <taxon>Pseudomonadati</taxon>
        <taxon>Pseudomonadota</taxon>
        <taxon>Betaproteobacteria</taxon>
        <taxon>Burkholderiales</taxon>
        <taxon>Comamonadaceae</taxon>
        <taxon>Ottowia</taxon>
    </lineage>
</organism>
<sequence>MAAQAATALGAQPEPFNAVTKPLYLGRASSGLFADLMSGGQPLPIGGDAPWGRPEFIPRPQPALADMGMLSRSGVTINNKVPLRVDNPDAYFAGTAPGRLQRVPDLVQRQPDGRGSQGEQDAFSGQPGNQDGQHPLFQQA</sequence>
<feature type="compositionally biased region" description="Polar residues" evidence="1">
    <location>
        <begin position="126"/>
        <end position="140"/>
    </location>
</feature>
<feature type="non-terminal residue" evidence="2">
    <location>
        <position position="140"/>
    </location>
</feature>
<accession>A0ABW4KUW6</accession>
<proteinExistence type="predicted"/>